<dbReference type="EMBL" id="JAMPKX010000011">
    <property type="protein sequence ID" value="MEP0949379.1"/>
    <property type="molecule type" value="Genomic_DNA"/>
</dbReference>
<dbReference type="InterPro" id="IPR036583">
    <property type="entry name" value="23S_rRNA_IVS_sf"/>
</dbReference>
<sequence length="130" mass="14867">MGQGAARVHGDLEVYRLAFDAAMQIFEYSKRFPVEERYALTDQVRRSSRSVCANLGEAWRKRRYQAAFVAKLSDSEAEAAETQIWIEFAVKCGYLDRDTGKTLYETYNQILGKLVSMIKNAPSWTIKVSK</sequence>
<dbReference type="Gene3D" id="1.20.1440.60">
    <property type="entry name" value="23S rRNA-intervening sequence"/>
    <property type="match status" value="1"/>
</dbReference>
<evidence type="ECO:0000313" key="1">
    <source>
        <dbReference type="EMBL" id="MEP0949379.1"/>
    </source>
</evidence>
<evidence type="ECO:0000313" key="2">
    <source>
        <dbReference type="Proteomes" id="UP001482513"/>
    </source>
</evidence>
<dbReference type="NCBIfam" id="TIGR02436">
    <property type="entry name" value="four helix bundle protein"/>
    <property type="match status" value="1"/>
</dbReference>
<gene>
    <name evidence="1" type="ORF">NC992_21035</name>
</gene>
<dbReference type="SUPFAM" id="SSF158446">
    <property type="entry name" value="IVS-encoded protein-like"/>
    <property type="match status" value="1"/>
</dbReference>
<dbReference type="InterPro" id="IPR012657">
    <property type="entry name" value="23S_rRNA-intervening_sequence"/>
</dbReference>
<protein>
    <submittedName>
        <fullName evidence="1">Four helix bundle protein</fullName>
    </submittedName>
</protein>
<dbReference type="PANTHER" id="PTHR38471:SF2">
    <property type="entry name" value="FOUR HELIX BUNDLE PROTEIN"/>
    <property type="match status" value="1"/>
</dbReference>
<accession>A0ABV0K9B4</accession>
<comment type="caution">
    <text evidence="1">The sequence shown here is derived from an EMBL/GenBank/DDBJ whole genome shotgun (WGS) entry which is preliminary data.</text>
</comment>
<organism evidence="1 2">
    <name type="scientific">Leptolyngbya subtilissima DQ-A4</name>
    <dbReference type="NCBI Taxonomy" id="2933933"/>
    <lineage>
        <taxon>Bacteria</taxon>
        <taxon>Bacillati</taxon>
        <taxon>Cyanobacteriota</taxon>
        <taxon>Cyanophyceae</taxon>
        <taxon>Leptolyngbyales</taxon>
        <taxon>Leptolyngbyaceae</taxon>
        <taxon>Leptolyngbya group</taxon>
        <taxon>Leptolyngbya</taxon>
    </lineage>
</organism>
<keyword evidence="2" id="KW-1185">Reference proteome</keyword>
<dbReference type="CDD" id="cd16377">
    <property type="entry name" value="23S_rRNA_IVP_like"/>
    <property type="match status" value="1"/>
</dbReference>
<dbReference type="Pfam" id="PF05635">
    <property type="entry name" value="23S_rRNA_IVP"/>
    <property type="match status" value="1"/>
</dbReference>
<name>A0ABV0K9B4_9CYAN</name>
<reference evidence="1 2" key="1">
    <citation type="submission" date="2022-04" db="EMBL/GenBank/DDBJ databases">
        <title>Positive selection, recombination, and allopatry shape intraspecific diversity of widespread and dominant cyanobacteria.</title>
        <authorList>
            <person name="Wei J."/>
            <person name="Shu W."/>
            <person name="Hu C."/>
        </authorList>
    </citation>
    <scope>NUCLEOTIDE SEQUENCE [LARGE SCALE GENOMIC DNA]</scope>
    <source>
        <strain evidence="1 2">DQ-A4</strain>
    </source>
</reference>
<dbReference type="Proteomes" id="UP001482513">
    <property type="component" value="Unassembled WGS sequence"/>
</dbReference>
<proteinExistence type="predicted"/>
<dbReference type="PANTHER" id="PTHR38471">
    <property type="entry name" value="FOUR HELIX BUNDLE PROTEIN"/>
    <property type="match status" value="1"/>
</dbReference>
<dbReference type="RefSeq" id="WP_190704985.1">
    <property type="nucleotide sequence ID" value="NZ_JAMPKX010000011.1"/>
</dbReference>